<keyword evidence="3" id="KW-0450">Lipoyl</keyword>
<feature type="domain" description="Lipoyl-binding" evidence="6">
    <location>
        <begin position="4"/>
        <end position="79"/>
    </location>
</feature>
<dbReference type="Pfam" id="PF17836">
    <property type="entry name" value="PglD_N"/>
    <property type="match status" value="1"/>
</dbReference>
<evidence type="ECO:0000313" key="8">
    <source>
        <dbReference type="Proteomes" id="UP000195514"/>
    </source>
</evidence>
<dbReference type="EMBL" id="LT859958">
    <property type="protein sequence ID" value="SMX53426.1"/>
    <property type="molecule type" value="Genomic_DNA"/>
</dbReference>
<dbReference type="InterPro" id="IPR050179">
    <property type="entry name" value="Trans_hexapeptide_repeat"/>
</dbReference>
<dbReference type="KEGG" id="abat:CFX1CAM_0360"/>
<dbReference type="InterPro" id="IPR011004">
    <property type="entry name" value="Trimer_LpxA-like_sf"/>
</dbReference>
<dbReference type="Gene3D" id="2.40.50.100">
    <property type="match status" value="1"/>
</dbReference>
<keyword evidence="2" id="KW-0677">Repeat</keyword>
<keyword evidence="1" id="KW-0808">Transferase</keyword>
<keyword evidence="8" id="KW-1185">Reference proteome</keyword>
<dbReference type="PANTHER" id="PTHR43300:SF7">
    <property type="entry name" value="UDP-N-ACETYLBACILLOSAMINE N-ACETYLTRANSFERASE"/>
    <property type="match status" value="1"/>
</dbReference>
<dbReference type="CDD" id="cd03360">
    <property type="entry name" value="LbH_AT_putative"/>
    <property type="match status" value="1"/>
</dbReference>
<accession>A0A1Y6K1J1</accession>
<dbReference type="CDD" id="cd06849">
    <property type="entry name" value="lipoyl_domain"/>
    <property type="match status" value="1"/>
</dbReference>
<evidence type="ECO:0000256" key="2">
    <source>
        <dbReference type="ARBA" id="ARBA00022737"/>
    </source>
</evidence>
<protein>
    <recommendedName>
        <fullName evidence="6">Lipoyl-binding domain-containing protein</fullName>
    </recommendedName>
</protein>
<reference evidence="8" key="1">
    <citation type="submission" date="2017-05" db="EMBL/GenBank/DDBJ databases">
        <authorList>
            <person name="Kirkegaard R."/>
            <person name="Mcilroy J S."/>
        </authorList>
    </citation>
    <scope>NUCLEOTIDE SEQUENCE [LARGE SCALE GENOMIC DNA]</scope>
</reference>
<dbReference type="AlphaFoldDB" id="A0A1Y6K1J1"/>
<name>A0A1Y6K1J1_9CHLR</name>
<dbReference type="Gene3D" id="2.160.10.10">
    <property type="entry name" value="Hexapeptide repeat proteins"/>
    <property type="match status" value="1"/>
</dbReference>
<feature type="site" description="Increases basicity of active site His" evidence="4">
    <location>
        <position position="299"/>
    </location>
</feature>
<dbReference type="RefSeq" id="WP_087861362.1">
    <property type="nucleotide sequence ID" value="NZ_LT859958.1"/>
</dbReference>
<dbReference type="PROSITE" id="PS50968">
    <property type="entry name" value="BIOTINYL_LIPOYL"/>
    <property type="match status" value="1"/>
</dbReference>
<sequence>MQKLIPIKIPLINPNESEALIVALPVKEGAAIQQGQVVAVIETTKSTGEIESEASGYLVGLRFSEGETLQAGEVLGYIGMSPDASDPSLPPWADSQPLKVAREPALTGLRITEPARELALSQGLSLEDLPQGTLVTRETVMALISSEKSVSGTSLPQGEKRLVIYGAGGHGCSLAALVRHSEDYEILGFLDDGLPEGSPVDGLPVLGGGEKLVELAQAGIRLAVNGVGGIGDLPARLSVYRKLAEASFFCPSVIHRTAFLEKSAMLADGVQVYPMAYVGVRVQVGYGCIINTGAIVSHDCKLAPYVNLSPGATLAGGVVVGEAALVGMRATINLNVSIGKRARIGNGATVKQDVPDGGIVPAGTIWPPRR</sequence>
<dbReference type="InterPro" id="IPR011053">
    <property type="entry name" value="Single_hybrid_motif"/>
</dbReference>
<dbReference type="SUPFAM" id="SSF51161">
    <property type="entry name" value="Trimeric LpxA-like enzymes"/>
    <property type="match status" value="1"/>
</dbReference>
<dbReference type="GO" id="GO:0016740">
    <property type="term" value="F:transferase activity"/>
    <property type="evidence" value="ECO:0007669"/>
    <property type="project" value="UniProtKB-KW"/>
</dbReference>
<dbReference type="PROSITE" id="PS00101">
    <property type="entry name" value="HEXAPEP_TRANSFERASES"/>
    <property type="match status" value="1"/>
</dbReference>
<evidence type="ECO:0000256" key="4">
    <source>
        <dbReference type="PIRSR" id="PIRSR620019-1"/>
    </source>
</evidence>
<evidence type="ECO:0000313" key="7">
    <source>
        <dbReference type="EMBL" id="SMX53426.1"/>
    </source>
</evidence>
<feature type="binding site" evidence="5">
    <location>
        <position position="231"/>
    </location>
    <ligand>
        <name>substrate</name>
    </ligand>
</feature>
<dbReference type="PROSITE" id="PS00189">
    <property type="entry name" value="LIPOYL"/>
    <property type="match status" value="1"/>
</dbReference>
<gene>
    <name evidence="7" type="ORF">CFX1CAM_0360</name>
</gene>
<dbReference type="InterPro" id="IPR020019">
    <property type="entry name" value="AcTrfase_PglD-like"/>
</dbReference>
<organism evidence="7 8">
    <name type="scientific">Candidatus Brevifilum fermentans</name>
    <dbReference type="NCBI Taxonomy" id="1986204"/>
    <lineage>
        <taxon>Bacteria</taxon>
        <taxon>Bacillati</taxon>
        <taxon>Chloroflexota</taxon>
        <taxon>Anaerolineae</taxon>
        <taxon>Anaerolineales</taxon>
        <taxon>Anaerolineaceae</taxon>
        <taxon>Candidatus Brevifilum</taxon>
    </lineage>
</organism>
<dbReference type="InterPro" id="IPR018357">
    <property type="entry name" value="Hexapep_transf_CS"/>
</dbReference>
<dbReference type="SUPFAM" id="SSF51230">
    <property type="entry name" value="Single hybrid motif"/>
    <property type="match status" value="1"/>
</dbReference>
<feature type="active site" description="Proton acceptor" evidence="4">
    <location>
        <position position="298"/>
    </location>
</feature>
<dbReference type="OrthoDB" id="9801456at2"/>
<dbReference type="InterPro" id="IPR041561">
    <property type="entry name" value="PglD_N"/>
</dbReference>
<evidence type="ECO:0000256" key="5">
    <source>
        <dbReference type="PIRSR" id="PIRSR620019-2"/>
    </source>
</evidence>
<dbReference type="Proteomes" id="UP000195514">
    <property type="component" value="Chromosome I"/>
</dbReference>
<evidence type="ECO:0000259" key="6">
    <source>
        <dbReference type="PROSITE" id="PS50968"/>
    </source>
</evidence>
<dbReference type="NCBIfam" id="TIGR03570">
    <property type="entry name" value="NeuD_NnaD"/>
    <property type="match status" value="1"/>
</dbReference>
<dbReference type="Pfam" id="PF00364">
    <property type="entry name" value="Biotin_lipoyl"/>
    <property type="match status" value="1"/>
</dbReference>
<dbReference type="InterPro" id="IPR000089">
    <property type="entry name" value="Biotin_lipoyl"/>
</dbReference>
<dbReference type="Gene3D" id="3.40.50.20">
    <property type="match status" value="1"/>
</dbReference>
<proteinExistence type="predicted"/>
<evidence type="ECO:0000256" key="3">
    <source>
        <dbReference type="ARBA" id="ARBA00022823"/>
    </source>
</evidence>
<dbReference type="InterPro" id="IPR003016">
    <property type="entry name" value="2-oxoA_DH_lipoyl-BS"/>
</dbReference>
<dbReference type="PANTHER" id="PTHR43300">
    <property type="entry name" value="ACETYLTRANSFERASE"/>
    <property type="match status" value="1"/>
</dbReference>
<evidence type="ECO:0000256" key="1">
    <source>
        <dbReference type="ARBA" id="ARBA00022679"/>
    </source>
</evidence>